<proteinExistence type="predicted"/>
<name>U9T8T9_RHIID</name>
<dbReference type="AlphaFoldDB" id="U9T8T9"/>
<gene>
    <name evidence="1" type="ORF">GLOINDRAFT_9154</name>
</gene>
<dbReference type="EMBL" id="KI297692">
    <property type="protein sequence ID" value="ERZ99785.1"/>
    <property type="molecule type" value="Genomic_DNA"/>
</dbReference>
<reference evidence="1" key="1">
    <citation type="submission" date="2013-07" db="EMBL/GenBank/DDBJ databases">
        <title>The genome of an arbuscular mycorrhizal fungus provides insights into the evolution of the oldest plant symbiosis.</title>
        <authorList>
            <consortium name="DOE Joint Genome Institute"/>
            <person name="Tisserant E."/>
            <person name="Malbreil M."/>
            <person name="Kuo A."/>
            <person name="Kohler A."/>
            <person name="Symeonidi A."/>
            <person name="Balestrini R."/>
            <person name="Charron P."/>
            <person name="Duensing N."/>
            <person name="Frei-dit-Frey N."/>
            <person name="Gianinazzi-Pearson V."/>
            <person name="Gilbert B."/>
            <person name="Handa Y."/>
            <person name="Hijri M."/>
            <person name="Kaul R."/>
            <person name="Kawaguchi M."/>
            <person name="Krajinski F."/>
            <person name="Lammers P."/>
            <person name="Lapierre D."/>
            <person name="Masclaux F.G."/>
            <person name="Murat C."/>
            <person name="Morin E."/>
            <person name="Ndikumana S."/>
            <person name="Pagni M."/>
            <person name="Petitpierre D."/>
            <person name="Requena N."/>
            <person name="Rosikiewicz P."/>
            <person name="Riley R."/>
            <person name="Saito K."/>
            <person name="San Clemente H."/>
            <person name="Shapiro H."/>
            <person name="van Tuinen D."/>
            <person name="Becard G."/>
            <person name="Bonfante P."/>
            <person name="Paszkowski U."/>
            <person name="Shachar-Hill Y."/>
            <person name="Young J.P."/>
            <person name="Sanders I.R."/>
            <person name="Henrissat B."/>
            <person name="Rensing S.A."/>
            <person name="Grigoriev I.V."/>
            <person name="Corradi N."/>
            <person name="Roux C."/>
            <person name="Martin F."/>
        </authorList>
    </citation>
    <scope>NUCLEOTIDE SEQUENCE</scope>
    <source>
        <strain evidence="1">DAOM 197198</strain>
    </source>
</reference>
<dbReference type="HOGENOM" id="CLU_1886859_0_0_1"/>
<sequence length="135" mass="16361">MYLEKNEDDDHIIYCQQLKDKWLTVANNTRYECKQILKDLLSQENYLQLNQEDIQQSMSWNRNFFVYIIGSNQELPIPFIHLILRNFFPKEKYRKLKSINHLATMLQPSNRMGMHKRNQEKRPKEENTSTSTYCI</sequence>
<protein>
    <submittedName>
        <fullName evidence="1">Uncharacterized protein</fullName>
    </submittedName>
</protein>
<dbReference type="STRING" id="747089.U9T8T9"/>
<accession>U9T8T9</accession>
<evidence type="ECO:0000313" key="1">
    <source>
        <dbReference type="EMBL" id="ERZ99785.1"/>
    </source>
</evidence>
<organism evidence="1">
    <name type="scientific">Rhizophagus irregularis (strain DAOM 181602 / DAOM 197198 / MUCL 43194)</name>
    <name type="common">Arbuscular mycorrhizal fungus</name>
    <name type="synonym">Glomus intraradices</name>
    <dbReference type="NCBI Taxonomy" id="747089"/>
    <lineage>
        <taxon>Eukaryota</taxon>
        <taxon>Fungi</taxon>
        <taxon>Fungi incertae sedis</taxon>
        <taxon>Mucoromycota</taxon>
        <taxon>Glomeromycotina</taxon>
        <taxon>Glomeromycetes</taxon>
        <taxon>Glomerales</taxon>
        <taxon>Glomeraceae</taxon>
        <taxon>Rhizophagus</taxon>
    </lineage>
</organism>